<gene>
    <name evidence="6" type="ORF">PQR57_27685</name>
</gene>
<sequence>MKNTFRTLCCALLTLGMATLSHAQGGLEKTHLDIATTSSVISYYPFEIALAKGYFKDEGLDVERSMYAGGPQTLQALLGGSADMVVSAYSNTLTMAAHGQHLQAFVLMIKYPAFVLGITRQGQAKYTSLKSLANMKIGVTSPGSSTNMILDAIAARNGVDRKSYAVIGVGAQASAAAAVKQGQLDALVGIDPTITMLTESNELKVVADLRTGEGVMASIGSSTYPEGSVISTTDFIKKNPHTVQAVVNAMLRAERFLQTATPAQIADALPKSYQVGDRAMYLKAIEHTRSVYSTDGRYDPKGAAAVLDVLAGSDPLIAGARSRIDLPSTYTNSFVEAATVKKP</sequence>
<dbReference type="RefSeq" id="WP_408179618.1">
    <property type="nucleotide sequence ID" value="NZ_JAQQEZ010000023.1"/>
</dbReference>
<evidence type="ECO:0000256" key="4">
    <source>
        <dbReference type="SAM" id="SignalP"/>
    </source>
</evidence>
<dbReference type="EMBL" id="JAQQEZ010000023">
    <property type="protein sequence ID" value="MFM0004794.1"/>
    <property type="molecule type" value="Genomic_DNA"/>
</dbReference>
<dbReference type="Gene3D" id="3.40.190.10">
    <property type="entry name" value="Periplasmic binding protein-like II"/>
    <property type="match status" value="2"/>
</dbReference>
<comment type="similarity">
    <text evidence="2">Belongs to the bacterial solute-binding protein SsuA/TauA family.</text>
</comment>
<keyword evidence="3 4" id="KW-0732">Signal</keyword>
<proteinExistence type="inferred from homology"/>
<evidence type="ECO:0000256" key="3">
    <source>
        <dbReference type="ARBA" id="ARBA00022729"/>
    </source>
</evidence>
<keyword evidence="7" id="KW-1185">Reference proteome</keyword>
<dbReference type="InterPro" id="IPR015168">
    <property type="entry name" value="SsuA/THI5"/>
</dbReference>
<feature type="chain" id="PRO_5047504007" evidence="4">
    <location>
        <begin position="24"/>
        <end position="343"/>
    </location>
</feature>
<organism evidence="6 7">
    <name type="scientific">Paraburkholderia dipogonis</name>
    <dbReference type="NCBI Taxonomy" id="1211383"/>
    <lineage>
        <taxon>Bacteria</taxon>
        <taxon>Pseudomonadati</taxon>
        <taxon>Pseudomonadota</taxon>
        <taxon>Betaproteobacteria</taxon>
        <taxon>Burkholderiales</taxon>
        <taxon>Burkholderiaceae</taxon>
        <taxon>Paraburkholderia</taxon>
    </lineage>
</organism>
<dbReference type="Proteomes" id="UP001629230">
    <property type="component" value="Unassembled WGS sequence"/>
</dbReference>
<evidence type="ECO:0000313" key="6">
    <source>
        <dbReference type="EMBL" id="MFM0004794.1"/>
    </source>
</evidence>
<feature type="signal peptide" evidence="4">
    <location>
        <begin position="1"/>
        <end position="23"/>
    </location>
</feature>
<protein>
    <submittedName>
        <fullName evidence="6">ABC transporter substrate-binding protein</fullName>
    </submittedName>
</protein>
<reference evidence="6 7" key="1">
    <citation type="journal article" date="2024" name="Chem. Sci.">
        <title>Discovery of megapolipeptins by genome mining of a Burkholderiales bacteria collection.</title>
        <authorList>
            <person name="Paulo B.S."/>
            <person name="Recchia M.J.J."/>
            <person name="Lee S."/>
            <person name="Fergusson C.H."/>
            <person name="Romanowski S.B."/>
            <person name="Hernandez A."/>
            <person name="Krull N."/>
            <person name="Liu D.Y."/>
            <person name="Cavanagh H."/>
            <person name="Bos A."/>
            <person name="Gray C.A."/>
            <person name="Murphy B.T."/>
            <person name="Linington R.G."/>
            <person name="Eustaquio A.S."/>
        </authorList>
    </citation>
    <scope>NUCLEOTIDE SEQUENCE [LARGE SCALE GENOMIC DNA]</scope>
    <source>
        <strain evidence="6 7">RL17-350-BIC-A</strain>
    </source>
</reference>
<dbReference type="PANTHER" id="PTHR30024">
    <property type="entry name" value="ALIPHATIC SULFONATES-BINDING PROTEIN-RELATED"/>
    <property type="match status" value="1"/>
</dbReference>
<evidence type="ECO:0000256" key="1">
    <source>
        <dbReference type="ARBA" id="ARBA00004418"/>
    </source>
</evidence>
<dbReference type="PANTHER" id="PTHR30024:SF47">
    <property type="entry name" value="TAURINE-BINDING PERIPLASMIC PROTEIN"/>
    <property type="match status" value="1"/>
</dbReference>
<comment type="caution">
    <text evidence="6">The sequence shown here is derived from an EMBL/GenBank/DDBJ whole genome shotgun (WGS) entry which is preliminary data.</text>
</comment>
<name>A0ABW9AZE1_9BURK</name>
<dbReference type="Pfam" id="PF09084">
    <property type="entry name" value="NMT1"/>
    <property type="match status" value="1"/>
</dbReference>
<evidence type="ECO:0000256" key="2">
    <source>
        <dbReference type="ARBA" id="ARBA00010742"/>
    </source>
</evidence>
<feature type="domain" description="SsuA/THI5-like" evidence="5">
    <location>
        <begin position="45"/>
        <end position="256"/>
    </location>
</feature>
<dbReference type="SUPFAM" id="SSF53850">
    <property type="entry name" value="Periplasmic binding protein-like II"/>
    <property type="match status" value="1"/>
</dbReference>
<comment type="subcellular location">
    <subcellularLocation>
        <location evidence="1">Periplasm</location>
    </subcellularLocation>
</comment>
<evidence type="ECO:0000259" key="5">
    <source>
        <dbReference type="Pfam" id="PF09084"/>
    </source>
</evidence>
<accession>A0ABW9AZE1</accession>
<evidence type="ECO:0000313" key="7">
    <source>
        <dbReference type="Proteomes" id="UP001629230"/>
    </source>
</evidence>